<accession>A0A4S4LK11</accession>
<protein>
    <recommendedName>
        <fullName evidence="4">SHSP domain-containing protein</fullName>
    </recommendedName>
</protein>
<name>A0A4S4LK11_9AGAM</name>
<dbReference type="OrthoDB" id="1431247at2759"/>
<organism evidence="2 3">
    <name type="scientific">Phellinidium pouzarii</name>
    <dbReference type="NCBI Taxonomy" id="167371"/>
    <lineage>
        <taxon>Eukaryota</taxon>
        <taxon>Fungi</taxon>
        <taxon>Dikarya</taxon>
        <taxon>Basidiomycota</taxon>
        <taxon>Agaricomycotina</taxon>
        <taxon>Agaricomycetes</taxon>
        <taxon>Hymenochaetales</taxon>
        <taxon>Hymenochaetaceae</taxon>
        <taxon>Phellinidium</taxon>
    </lineage>
</organism>
<dbReference type="Gene3D" id="2.60.40.790">
    <property type="match status" value="1"/>
</dbReference>
<dbReference type="SUPFAM" id="SSF49764">
    <property type="entry name" value="HSP20-like chaperones"/>
    <property type="match status" value="1"/>
</dbReference>
<gene>
    <name evidence="2" type="ORF">EW145_g1431</name>
</gene>
<reference evidence="2 3" key="1">
    <citation type="submission" date="2019-02" db="EMBL/GenBank/DDBJ databases">
        <title>Genome sequencing of the rare red list fungi Phellinidium pouzarii.</title>
        <authorList>
            <person name="Buettner E."/>
            <person name="Kellner H."/>
        </authorList>
    </citation>
    <scope>NUCLEOTIDE SEQUENCE [LARGE SCALE GENOMIC DNA]</scope>
    <source>
        <strain evidence="2 3">DSM 108285</strain>
    </source>
</reference>
<keyword evidence="3" id="KW-1185">Reference proteome</keyword>
<feature type="region of interest" description="Disordered" evidence="1">
    <location>
        <begin position="75"/>
        <end position="149"/>
    </location>
</feature>
<evidence type="ECO:0000256" key="1">
    <source>
        <dbReference type="SAM" id="MobiDB-lite"/>
    </source>
</evidence>
<comment type="caution">
    <text evidence="2">The sequence shown here is derived from an EMBL/GenBank/DDBJ whole genome shotgun (WGS) entry which is preliminary data.</text>
</comment>
<dbReference type="EMBL" id="SGPK01000040">
    <property type="protein sequence ID" value="THH10270.1"/>
    <property type="molecule type" value="Genomic_DNA"/>
</dbReference>
<feature type="compositionally biased region" description="Low complexity" evidence="1">
    <location>
        <begin position="136"/>
        <end position="149"/>
    </location>
</feature>
<feature type="compositionally biased region" description="Polar residues" evidence="1">
    <location>
        <begin position="109"/>
        <end position="121"/>
    </location>
</feature>
<dbReference type="AlphaFoldDB" id="A0A4S4LK11"/>
<evidence type="ECO:0008006" key="4">
    <source>
        <dbReference type="Google" id="ProtNLM"/>
    </source>
</evidence>
<dbReference type="Proteomes" id="UP000308199">
    <property type="component" value="Unassembled WGS sequence"/>
</dbReference>
<proteinExistence type="predicted"/>
<evidence type="ECO:0000313" key="3">
    <source>
        <dbReference type="Proteomes" id="UP000308199"/>
    </source>
</evidence>
<dbReference type="InterPro" id="IPR008978">
    <property type="entry name" value="HSP20-like_chaperone"/>
</dbReference>
<evidence type="ECO:0000313" key="2">
    <source>
        <dbReference type="EMBL" id="THH10270.1"/>
    </source>
</evidence>
<sequence length="266" mass="28566">MAEFPSQAHPPRPQLLRGNTVPLYVRTSSGSQDLMRPQSELAAAYSAHPERYASIGQRQGDGCARRDQSACAAQIGASSSTRAGQNWQLPPTPSPGSAESYPDEAYFPSTCSVAQPPQQLQGAGVRHVKSHGGNYVPSPSSPTVATPTVTTSPASFQLLRSTRAPTPQSSSAQMRIDNTAAEYTLAAAIGPGFDSNCITIAARKGNILDIVADRWDLEKDCHHEWQVQFDRDADMSSVHAGYSNGVLTVTVKRLNYSCARPPQMRP</sequence>
<feature type="compositionally biased region" description="Polar residues" evidence="1">
    <location>
        <begin position="76"/>
        <end position="89"/>
    </location>
</feature>
<feature type="region of interest" description="Disordered" evidence="1">
    <location>
        <begin position="1"/>
        <end position="20"/>
    </location>
</feature>